<comment type="caution">
    <text evidence="5">The sequence shown here is derived from an EMBL/GenBank/DDBJ whole genome shotgun (WGS) entry which is preliminary data.</text>
</comment>
<dbReference type="InterPro" id="IPR051448">
    <property type="entry name" value="CdaR-like_regulators"/>
</dbReference>
<comment type="similarity">
    <text evidence="1">Belongs to the CdaR family.</text>
</comment>
<protein>
    <submittedName>
        <fullName evidence="5">Uncharacterized protein</fullName>
    </submittedName>
</protein>
<reference evidence="5 6" key="1">
    <citation type="journal article" date="2019" name="Int. J. Syst. Evol. Microbiol.">
        <title>The Global Catalogue of Microorganisms (GCM) 10K type strain sequencing project: providing services to taxonomists for standard genome sequencing and annotation.</title>
        <authorList>
            <consortium name="The Broad Institute Genomics Platform"/>
            <consortium name="The Broad Institute Genome Sequencing Center for Infectious Disease"/>
            <person name="Wu L."/>
            <person name="Ma J."/>
        </authorList>
    </citation>
    <scope>NUCLEOTIDE SEQUENCE [LARGE SCALE GENOMIC DNA]</scope>
    <source>
        <strain evidence="5 6">JCM 10671</strain>
    </source>
</reference>
<evidence type="ECO:0000259" key="3">
    <source>
        <dbReference type="Pfam" id="PF14361"/>
    </source>
</evidence>
<dbReference type="EMBL" id="BAAAHE010000016">
    <property type="protein sequence ID" value="GAA0618904.1"/>
    <property type="molecule type" value="Genomic_DNA"/>
</dbReference>
<dbReference type="Pfam" id="PF17853">
    <property type="entry name" value="GGDEF_2"/>
    <property type="match status" value="1"/>
</dbReference>
<gene>
    <name evidence="5" type="ORF">GCM10009547_21600</name>
</gene>
<name>A0ABN1GT85_9ACTN</name>
<accession>A0ABN1GT85</accession>
<proteinExistence type="inferred from homology"/>
<keyword evidence="6" id="KW-1185">Reference proteome</keyword>
<evidence type="ECO:0000259" key="2">
    <source>
        <dbReference type="Pfam" id="PF13556"/>
    </source>
</evidence>
<feature type="domain" description="CdaR GGDEF-like" evidence="4">
    <location>
        <begin position="177"/>
        <end position="293"/>
    </location>
</feature>
<dbReference type="InterPro" id="IPR042070">
    <property type="entry name" value="PucR_C-HTH_sf"/>
</dbReference>
<dbReference type="Pfam" id="PF14361">
    <property type="entry name" value="RsbRD_N"/>
    <property type="match status" value="1"/>
</dbReference>
<dbReference type="Pfam" id="PF13556">
    <property type="entry name" value="HTH_30"/>
    <property type="match status" value="1"/>
</dbReference>
<evidence type="ECO:0000259" key="4">
    <source>
        <dbReference type="Pfam" id="PF17853"/>
    </source>
</evidence>
<dbReference type="InterPro" id="IPR025736">
    <property type="entry name" value="PucR_C-HTH_dom"/>
</dbReference>
<dbReference type="InterPro" id="IPR025751">
    <property type="entry name" value="RsbRD_N_dom"/>
</dbReference>
<dbReference type="PANTHER" id="PTHR33744:SF1">
    <property type="entry name" value="DNA-BINDING TRANSCRIPTIONAL ACTIVATOR ADER"/>
    <property type="match status" value="1"/>
</dbReference>
<dbReference type="InterPro" id="IPR041522">
    <property type="entry name" value="CdaR_GGDEF"/>
</dbReference>
<organism evidence="5 6">
    <name type="scientific">Sporichthya brevicatena</name>
    <dbReference type="NCBI Taxonomy" id="171442"/>
    <lineage>
        <taxon>Bacteria</taxon>
        <taxon>Bacillati</taxon>
        <taxon>Actinomycetota</taxon>
        <taxon>Actinomycetes</taxon>
        <taxon>Sporichthyales</taxon>
        <taxon>Sporichthyaceae</taxon>
        <taxon>Sporichthya</taxon>
    </lineage>
</organism>
<feature type="domain" description="RsbT co-antagonist protein RsbRD N-terminal" evidence="3">
    <location>
        <begin position="24"/>
        <end position="162"/>
    </location>
</feature>
<evidence type="ECO:0000256" key="1">
    <source>
        <dbReference type="ARBA" id="ARBA00006754"/>
    </source>
</evidence>
<dbReference type="RefSeq" id="WP_344604520.1">
    <property type="nucleotide sequence ID" value="NZ_BAAAHE010000016.1"/>
</dbReference>
<dbReference type="Gene3D" id="1.10.10.2840">
    <property type="entry name" value="PucR C-terminal helix-turn-helix domain"/>
    <property type="match status" value="1"/>
</dbReference>
<evidence type="ECO:0000313" key="5">
    <source>
        <dbReference type="EMBL" id="GAA0618904.1"/>
    </source>
</evidence>
<dbReference type="Proteomes" id="UP001500957">
    <property type="component" value="Unassembled WGS sequence"/>
</dbReference>
<sequence length="400" mass="43282">MDTPAEVAEWAARVATQLTDLGPELSTHIMATVHEMPQDAEMHAATETNAIAHIGAMAALLRFGIPPEGIEAPAQATDFARLMVHRGVALPTLLRCYHVGQAKLWRQWVDVVFENVNDPDELKRLVTWSTDFVSSYLDAVRVHVVAAYEDERRRWERSQAAAAEDAIRGVLSGQAVDSDEASRRMRHELRRHHVAVVLRPDPVEEPSAHVAALEGVVRQIAEILGAGQPLLMRATDRSVCGWVSCVETPGATALEALEDCVLPPNCRGAFGDPGYGLDGFRESHLQARQALRAAGSRLVSFAATGFASTLLADPESAARFAAAELGALAGAGATTARLRDTLEAYLAEGASHKRAAARLTLHEKTVEQRVRRAEELLGRPLAGRRAAVEAALLIHRLLDA</sequence>
<dbReference type="PANTHER" id="PTHR33744">
    <property type="entry name" value="CARBOHYDRATE DIACID REGULATOR"/>
    <property type="match status" value="1"/>
</dbReference>
<feature type="domain" description="PucR C-terminal helix-turn-helix" evidence="2">
    <location>
        <begin position="338"/>
        <end position="393"/>
    </location>
</feature>
<evidence type="ECO:0000313" key="6">
    <source>
        <dbReference type="Proteomes" id="UP001500957"/>
    </source>
</evidence>